<comment type="caution">
    <text evidence="2">The sequence shown here is derived from an EMBL/GenBank/DDBJ whole genome shotgun (WGS) entry which is preliminary data.</text>
</comment>
<dbReference type="EMBL" id="JACRSV010000001">
    <property type="protein sequence ID" value="MBC8558512.1"/>
    <property type="molecule type" value="Genomic_DNA"/>
</dbReference>
<organism evidence="2 3">
    <name type="scientific">Fumia xinanensis</name>
    <dbReference type="NCBI Taxonomy" id="2763659"/>
    <lineage>
        <taxon>Bacteria</taxon>
        <taxon>Bacillati</taxon>
        <taxon>Bacillota</taxon>
        <taxon>Clostridia</taxon>
        <taxon>Eubacteriales</taxon>
        <taxon>Oscillospiraceae</taxon>
        <taxon>Fumia</taxon>
    </lineage>
</organism>
<sequence>MAARKNENQQTAQKNESLLRKLTKMSTVSLILGVLTLLTGMAYLVYRFFSERAYREKWKDYDDCGLM</sequence>
<evidence type="ECO:0000313" key="3">
    <source>
        <dbReference type="Proteomes" id="UP000610760"/>
    </source>
</evidence>
<keyword evidence="3" id="KW-1185">Reference proteome</keyword>
<proteinExistence type="predicted"/>
<dbReference type="Proteomes" id="UP000610760">
    <property type="component" value="Unassembled WGS sequence"/>
</dbReference>
<feature type="transmembrane region" description="Helical" evidence="1">
    <location>
        <begin position="28"/>
        <end position="49"/>
    </location>
</feature>
<keyword evidence="1" id="KW-0472">Membrane</keyword>
<evidence type="ECO:0000256" key="1">
    <source>
        <dbReference type="SAM" id="Phobius"/>
    </source>
</evidence>
<reference evidence="2" key="1">
    <citation type="submission" date="2020-08" db="EMBL/GenBank/DDBJ databases">
        <title>Genome public.</title>
        <authorList>
            <person name="Liu C."/>
            <person name="Sun Q."/>
        </authorList>
    </citation>
    <scope>NUCLEOTIDE SEQUENCE</scope>
    <source>
        <strain evidence="2">NSJ-33</strain>
    </source>
</reference>
<dbReference type="AlphaFoldDB" id="A0A926I677"/>
<keyword evidence="1" id="KW-1133">Transmembrane helix</keyword>
<keyword evidence="1" id="KW-0812">Transmembrane</keyword>
<accession>A0A926I677</accession>
<gene>
    <name evidence="2" type="ORF">H8710_00380</name>
</gene>
<dbReference type="RefSeq" id="WP_249293402.1">
    <property type="nucleotide sequence ID" value="NZ_JACRSV010000001.1"/>
</dbReference>
<protein>
    <submittedName>
        <fullName evidence="2">Uncharacterized protein</fullName>
    </submittedName>
</protein>
<name>A0A926I677_9FIRM</name>
<evidence type="ECO:0000313" key="2">
    <source>
        <dbReference type="EMBL" id="MBC8558512.1"/>
    </source>
</evidence>